<evidence type="ECO:0000313" key="3">
    <source>
        <dbReference type="Proteomes" id="UP001165740"/>
    </source>
</evidence>
<evidence type="ECO:0000313" key="4">
    <source>
        <dbReference type="RefSeq" id="XP_055900007.1"/>
    </source>
</evidence>
<evidence type="ECO:0000256" key="2">
    <source>
        <dbReference type="SAM" id="MobiDB-lite"/>
    </source>
</evidence>
<sequence>MTEIKMKRIGLRLLVISAVSLAVFLSIRKQYNTAQTILQEKLLPGPAIDKIKDEEMVRSLAQEVEKLDVRFSLEDNSQGQGFGSRNVPLDVEGQKKVSSQQYEGRIIDDNGPSEDKDIRDLIEEEDIEEVFYDTDANPTKEPESLIDAIGEYLRLPGHKNNKANTTGESDEGYDEYRKAEIPSENATGFFKDLQIIDTAPEIDNLDNANDNAETFITEMEKENGDEPAVVISEITVTPIMSHDAAETVSDIPIAKDVTDDLIQEYDEYTDKDKLSYKIVYRESLIPFERTVTEIPLQEITENIEQQDRDVSLSGKWTNAPGIDDSVLRVDQRVKPKPTSGSSSMEMKLVGEGYEKVSNHDWKDPLVQPNVKLQMLLETLTPGVLSAILNHQLSPVMANNLRNKLMMNLERVWNDGALKSTKAPELQRDEITSEEYVLASPEPDANNMATLRPAIGENGFDSILESEVNITDDNTALQNETDSILFEADMTSYGVTTVSRVNFYDNPKPLSESEYSSLRTKSSASSNQESVSSPPDYNVKINREIEFDSSRRSEDYSANKSEEPILPKWMTFLPQNEHISQNSNGNFENHHLVTNHVFSRSLLDGQMGNTFSELSKVKADPFDSNDLKETSKSISDVGDQQLDKDVSIPGNFFHHIVPTDEPLRFQQLSDSWKTSDQPYLQEFNNPGQPGQSYQDILRQQKVQIDKSVDSMSSNDILTPLDTKVSYREGKEDCPREVKLSETSHPVTALVTFPGADTAWIRRILEQLFGETTDDLYEITADLKSGNARRVLQMSRNIAIQTHSVRDKNFERALVVIRNPYSVEERHQVFRPDFIDWQKQYLWGDTYVSWLSSDLPLHVVVYEDLVESPLTELIKIADFLSTTDRKVNYKCAMAVAEKPPNMIYDLRQITGIYFSERKNINNNIDKVLQVAQTKFPELVDRLDSYKV</sequence>
<name>A0A9W3BKQ8_BIOGL</name>
<keyword evidence="3" id="KW-1185">Reference proteome</keyword>
<dbReference type="InterPro" id="IPR027417">
    <property type="entry name" value="P-loop_NTPase"/>
</dbReference>
<accession>A0A9W3BKQ8</accession>
<dbReference type="AlphaFoldDB" id="A0A9W3BKQ8"/>
<reference evidence="4" key="1">
    <citation type="submission" date="2025-08" db="UniProtKB">
        <authorList>
            <consortium name="RefSeq"/>
        </authorList>
    </citation>
    <scope>IDENTIFICATION</scope>
</reference>
<dbReference type="SUPFAM" id="SSF52540">
    <property type="entry name" value="P-loop containing nucleoside triphosphate hydrolases"/>
    <property type="match status" value="1"/>
</dbReference>
<dbReference type="OrthoDB" id="5985073at2759"/>
<organism evidence="3 4">
    <name type="scientific">Biomphalaria glabrata</name>
    <name type="common">Bloodfluke planorb</name>
    <name type="synonym">Freshwater snail</name>
    <dbReference type="NCBI Taxonomy" id="6526"/>
    <lineage>
        <taxon>Eukaryota</taxon>
        <taxon>Metazoa</taxon>
        <taxon>Spiralia</taxon>
        <taxon>Lophotrochozoa</taxon>
        <taxon>Mollusca</taxon>
        <taxon>Gastropoda</taxon>
        <taxon>Heterobranchia</taxon>
        <taxon>Euthyneura</taxon>
        <taxon>Panpulmonata</taxon>
        <taxon>Hygrophila</taxon>
        <taxon>Lymnaeoidea</taxon>
        <taxon>Planorbidae</taxon>
        <taxon>Biomphalaria</taxon>
    </lineage>
</organism>
<dbReference type="PANTHER" id="PTHR45964">
    <property type="entry name" value="WSCD FAMILY MEMBER CG9164"/>
    <property type="match status" value="1"/>
</dbReference>
<protein>
    <submittedName>
        <fullName evidence="4">Uncharacterized protein LOC106065907</fullName>
    </submittedName>
</protein>
<evidence type="ECO:0000256" key="1">
    <source>
        <dbReference type="ARBA" id="ARBA00010236"/>
    </source>
</evidence>
<dbReference type="RefSeq" id="XP_055900007.1">
    <property type="nucleotide sequence ID" value="XM_056044032.1"/>
</dbReference>
<dbReference type="Proteomes" id="UP001165740">
    <property type="component" value="Chromosome 10"/>
</dbReference>
<dbReference type="PANTHER" id="PTHR45964:SF5">
    <property type="entry name" value="WSCD FAMILY MEMBER CG9164"/>
    <property type="match status" value="1"/>
</dbReference>
<comment type="similarity">
    <text evidence="1">Belongs to the WSCD family.</text>
</comment>
<dbReference type="InterPro" id="IPR051589">
    <property type="entry name" value="Sialate-O-sulfotransferase"/>
</dbReference>
<gene>
    <name evidence="4" type="primary">LOC106065907</name>
</gene>
<proteinExistence type="inferred from homology"/>
<dbReference type="GeneID" id="106065907"/>
<feature type="region of interest" description="Disordered" evidence="2">
    <location>
        <begin position="503"/>
        <end position="539"/>
    </location>
</feature>
<feature type="compositionally biased region" description="Low complexity" evidence="2">
    <location>
        <begin position="521"/>
        <end position="532"/>
    </location>
</feature>
<dbReference type="Gene3D" id="3.40.50.300">
    <property type="entry name" value="P-loop containing nucleotide triphosphate hydrolases"/>
    <property type="match status" value="1"/>
</dbReference>